<sequence>MGYDIQVKQPLDEAVEHDSTVQTGTMEDLKGDLDDNILRAQGHEAVLIRQFSWIAALGLGFSITNSWAGYLSCFGQNLHYGGPFSCIFGLILAFFAQGTVTTGLAELASAFPSSGGQYHFCYIVAPEKSRNFFAFVIGWMSVLAWWIVTCSGLSLIAVTVSGIANFRYPSFVASQWQIYVIYLGACLITIIPVFAIPKKLSWATQFGLYCSILGCVVWLVVSSAMHQSTNSSALVQQNLGDSGWDGGFAFVLGIANSMYAYGGTDGVIHISEEIPRPGRKVPQLMVTTMLIGLLTSMPLFIVLNIFMTDLDAVRTSASPAIEILNQATGNRDVTTFLSVWLLIVFIASLPSQWIASGRIAWAFARDNGLPLSNFFSHIDTKLEFPVRTTIAALCFASLYGLLYLASTTAFNSIVTSAVLFLNVTYAVPQGLLLWQGRSKVLPGRYFDLGTFGLCCNIFAVVWTTFLVVIICSPPALPVAVGSMNYTSVVFVGLSSIVLILWVTLGKKKFQGPTIDWAALQASNEISK</sequence>
<evidence type="ECO:0000313" key="10">
    <source>
        <dbReference type="Proteomes" id="UP001302367"/>
    </source>
</evidence>
<keyword evidence="2" id="KW-0813">Transport</keyword>
<dbReference type="EMBL" id="LKMD01000105">
    <property type="protein sequence ID" value="PIA93865.1"/>
    <property type="molecule type" value="Genomic_DNA"/>
</dbReference>
<keyword evidence="5 6" id="KW-0472">Membrane</keyword>
<dbReference type="Proteomes" id="UP000230605">
    <property type="component" value="Chromosome 4"/>
</dbReference>
<feature type="transmembrane region" description="Helical" evidence="6">
    <location>
        <begin position="339"/>
        <end position="363"/>
    </location>
</feature>
<evidence type="ECO:0000256" key="4">
    <source>
        <dbReference type="ARBA" id="ARBA00022989"/>
    </source>
</evidence>
<feature type="transmembrane region" description="Helical" evidence="6">
    <location>
        <begin position="246"/>
        <end position="263"/>
    </location>
</feature>
<dbReference type="GO" id="GO:0022857">
    <property type="term" value="F:transmembrane transporter activity"/>
    <property type="evidence" value="ECO:0007669"/>
    <property type="project" value="InterPro"/>
</dbReference>
<evidence type="ECO:0000313" key="8">
    <source>
        <dbReference type="EMBL" id="WPB02340.1"/>
    </source>
</evidence>
<accession>A0A2G5HMW8</accession>
<dbReference type="OrthoDB" id="2417308at2759"/>
<dbReference type="Proteomes" id="UP001302367">
    <property type="component" value="Chromosome 4"/>
</dbReference>
<keyword evidence="4 6" id="KW-1133">Transmembrane helix</keyword>
<dbReference type="PIRSF" id="PIRSF006060">
    <property type="entry name" value="AA_transporter"/>
    <property type="match status" value="1"/>
</dbReference>
<feature type="transmembrane region" description="Helical" evidence="6">
    <location>
        <begin position="176"/>
        <end position="194"/>
    </location>
</feature>
<dbReference type="Pfam" id="PF13520">
    <property type="entry name" value="AA_permease_2"/>
    <property type="match status" value="1"/>
</dbReference>
<gene>
    <name evidence="7" type="ORF">CB0940_05050</name>
    <name evidence="8" type="ORF">RHO25_006974</name>
</gene>
<dbReference type="AlphaFoldDB" id="A0A2G5HMW8"/>
<evidence type="ECO:0000313" key="9">
    <source>
        <dbReference type="Proteomes" id="UP000230605"/>
    </source>
</evidence>
<dbReference type="EMBL" id="CP134187">
    <property type="protein sequence ID" value="WPB02340.1"/>
    <property type="molecule type" value="Genomic_DNA"/>
</dbReference>
<feature type="transmembrane region" description="Helical" evidence="6">
    <location>
        <begin position="446"/>
        <end position="470"/>
    </location>
</feature>
<name>A0A2G5HMW8_CERBT</name>
<organism evidence="7 9">
    <name type="scientific">Cercospora beticola</name>
    <name type="common">Sugarbeet leaf spot fungus</name>
    <dbReference type="NCBI Taxonomy" id="122368"/>
    <lineage>
        <taxon>Eukaryota</taxon>
        <taxon>Fungi</taxon>
        <taxon>Dikarya</taxon>
        <taxon>Ascomycota</taxon>
        <taxon>Pezizomycotina</taxon>
        <taxon>Dothideomycetes</taxon>
        <taxon>Dothideomycetidae</taxon>
        <taxon>Mycosphaerellales</taxon>
        <taxon>Mycosphaerellaceae</taxon>
        <taxon>Cercospora</taxon>
    </lineage>
</organism>
<dbReference type="Gene3D" id="1.20.1740.10">
    <property type="entry name" value="Amino acid/polyamine transporter I"/>
    <property type="match status" value="1"/>
</dbReference>
<protein>
    <submittedName>
        <fullName evidence="7">Choline transport protein</fullName>
    </submittedName>
</protein>
<feature type="transmembrane region" description="Helical" evidence="6">
    <location>
        <begin position="132"/>
        <end position="164"/>
    </location>
</feature>
<proteinExistence type="predicted"/>
<evidence type="ECO:0000256" key="1">
    <source>
        <dbReference type="ARBA" id="ARBA00004141"/>
    </source>
</evidence>
<keyword evidence="3 6" id="KW-0812">Transmembrane</keyword>
<evidence type="ECO:0000256" key="5">
    <source>
        <dbReference type="ARBA" id="ARBA00023136"/>
    </source>
</evidence>
<dbReference type="PANTHER" id="PTHR45649">
    <property type="entry name" value="AMINO-ACID PERMEASE BAT1"/>
    <property type="match status" value="1"/>
</dbReference>
<feature type="transmembrane region" description="Helical" evidence="6">
    <location>
        <begin position="46"/>
        <end position="67"/>
    </location>
</feature>
<feature type="transmembrane region" description="Helical" evidence="6">
    <location>
        <begin position="384"/>
        <end position="406"/>
    </location>
</feature>
<reference evidence="8 10" key="2">
    <citation type="submission" date="2023-09" db="EMBL/GenBank/DDBJ databases">
        <title>Complete-Gapless Cercospora beticola genome.</title>
        <authorList>
            <person name="Wyatt N.A."/>
            <person name="Spanner R.E."/>
            <person name="Bolton M.D."/>
        </authorList>
    </citation>
    <scope>NUCLEOTIDE SEQUENCE [LARGE SCALE GENOMIC DNA]</scope>
    <source>
        <strain evidence="8">Cb09-40</strain>
    </source>
</reference>
<feature type="transmembrane region" description="Helical" evidence="6">
    <location>
        <begin position="284"/>
        <end position="306"/>
    </location>
</feature>
<evidence type="ECO:0000313" key="7">
    <source>
        <dbReference type="EMBL" id="PIA93865.1"/>
    </source>
</evidence>
<feature type="transmembrane region" description="Helical" evidence="6">
    <location>
        <begin position="412"/>
        <end position="434"/>
    </location>
</feature>
<feature type="transmembrane region" description="Helical" evidence="6">
    <location>
        <begin position="206"/>
        <end position="226"/>
    </location>
</feature>
<dbReference type="InterPro" id="IPR002293">
    <property type="entry name" value="AA/rel_permease1"/>
</dbReference>
<feature type="transmembrane region" description="Helical" evidence="6">
    <location>
        <begin position="87"/>
        <end position="111"/>
    </location>
</feature>
<evidence type="ECO:0000256" key="6">
    <source>
        <dbReference type="SAM" id="Phobius"/>
    </source>
</evidence>
<evidence type="ECO:0000256" key="2">
    <source>
        <dbReference type="ARBA" id="ARBA00022448"/>
    </source>
</evidence>
<dbReference type="GO" id="GO:0016020">
    <property type="term" value="C:membrane"/>
    <property type="evidence" value="ECO:0007669"/>
    <property type="project" value="UniProtKB-SubCell"/>
</dbReference>
<dbReference type="PANTHER" id="PTHR45649:SF11">
    <property type="entry name" value="TRANSPORTER, PUTATIVE (EUROFUNG)-RELATED"/>
    <property type="match status" value="1"/>
</dbReference>
<reference evidence="7 9" key="1">
    <citation type="submission" date="2015-10" db="EMBL/GenBank/DDBJ databases">
        <title>The cercosporin biosynthetic gene cluster was horizontally transferred to several fungal lineages and shown to be expanded in Cercospora beticola based on microsynteny with recipient genomes.</title>
        <authorList>
            <person name="De Jonge R."/>
            <person name="Ebert M.K."/>
            <person name="Suttle J.C."/>
            <person name="Jurick Ii W.M."/>
            <person name="Secor G.A."/>
            <person name="Thomma B.P."/>
            <person name="Van De Peer Y."/>
            <person name="Bolton M.D."/>
        </authorList>
    </citation>
    <scope>NUCLEOTIDE SEQUENCE [LARGE SCALE GENOMIC DNA]</scope>
    <source>
        <strain evidence="7 9">09-40</strain>
    </source>
</reference>
<keyword evidence="10" id="KW-1185">Reference proteome</keyword>
<feature type="transmembrane region" description="Helical" evidence="6">
    <location>
        <begin position="482"/>
        <end position="504"/>
    </location>
</feature>
<comment type="subcellular location">
    <subcellularLocation>
        <location evidence="1">Membrane</location>
        <topology evidence="1">Multi-pass membrane protein</topology>
    </subcellularLocation>
</comment>
<evidence type="ECO:0000256" key="3">
    <source>
        <dbReference type="ARBA" id="ARBA00022692"/>
    </source>
</evidence>